<proteinExistence type="predicted"/>
<dbReference type="RefSeq" id="WP_191287055.1">
    <property type="nucleotide sequence ID" value="NZ_BNCH01000006.1"/>
</dbReference>
<reference evidence="2" key="1">
    <citation type="journal article" date="2019" name="Int. J. Syst. Evol. Microbiol.">
        <title>The Global Catalogue of Microorganisms (GCM) 10K type strain sequencing project: providing services to taxonomists for standard genome sequencing and annotation.</title>
        <authorList>
            <consortium name="The Broad Institute Genomics Platform"/>
            <consortium name="The Broad Institute Genome Sequencing Center for Infectious Disease"/>
            <person name="Wu L."/>
            <person name="Ma J."/>
        </authorList>
    </citation>
    <scope>NUCLEOTIDE SEQUENCE [LARGE SCALE GENOMIC DNA]</scope>
    <source>
        <strain evidence="2">KCTC 42443</strain>
    </source>
</reference>
<evidence type="ECO:0000313" key="1">
    <source>
        <dbReference type="EMBL" id="GHF04112.1"/>
    </source>
</evidence>
<keyword evidence="2" id="KW-1185">Reference proteome</keyword>
<accession>A0ABQ3JA18</accession>
<sequence>MGREVANRHGWQRTGRRIMDRVERALGAAEVHDEFGTPFVWLSGTYQDRIRYRGLENRTIRDVSRTEVAAILDEISADLKASEDPAGDLARPGLGKTVQAAVWAASVRTAVAHVSSRCPVAGSKRWM</sequence>
<comment type="caution">
    <text evidence="1">The sequence shown here is derived from an EMBL/GenBank/DDBJ whole genome shotgun (WGS) entry which is preliminary data.</text>
</comment>
<name>A0ABQ3JA18_9RHOB</name>
<gene>
    <name evidence="1" type="ORF">GCM10016455_26820</name>
</gene>
<dbReference type="Proteomes" id="UP000609802">
    <property type="component" value="Unassembled WGS sequence"/>
</dbReference>
<evidence type="ECO:0000313" key="2">
    <source>
        <dbReference type="Proteomes" id="UP000609802"/>
    </source>
</evidence>
<organism evidence="1 2">
    <name type="scientific">Aliiroseovarius zhejiangensis</name>
    <dbReference type="NCBI Taxonomy" id="1632025"/>
    <lineage>
        <taxon>Bacteria</taxon>
        <taxon>Pseudomonadati</taxon>
        <taxon>Pseudomonadota</taxon>
        <taxon>Alphaproteobacteria</taxon>
        <taxon>Rhodobacterales</taxon>
        <taxon>Paracoccaceae</taxon>
        <taxon>Aliiroseovarius</taxon>
    </lineage>
</organism>
<protein>
    <submittedName>
        <fullName evidence="1">Uncharacterized protein</fullName>
    </submittedName>
</protein>
<dbReference type="EMBL" id="BNCH01000006">
    <property type="protein sequence ID" value="GHF04112.1"/>
    <property type="molecule type" value="Genomic_DNA"/>
</dbReference>